<gene>
    <name evidence="9" type="ORF">SAMN04488506_1743</name>
</gene>
<feature type="transmembrane region" description="Helical" evidence="7">
    <location>
        <begin position="99"/>
        <end position="119"/>
    </location>
</feature>
<evidence type="ECO:0000256" key="2">
    <source>
        <dbReference type="ARBA" id="ARBA00022448"/>
    </source>
</evidence>
<dbReference type="Gene3D" id="1.10.3720.10">
    <property type="entry name" value="MetI-like"/>
    <property type="match status" value="1"/>
</dbReference>
<dbReference type="AlphaFoldDB" id="A0A1I5Y3J4"/>
<accession>A0A1I5Y3J4</accession>
<protein>
    <submittedName>
        <fullName evidence="9">Peptide/nickel transport system permease protein</fullName>
    </submittedName>
</protein>
<evidence type="ECO:0000256" key="4">
    <source>
        <dbReference type="ARBA" id="ARBA00022692"/>
    </source>
</evidence>
<keyword evidence="4 7" id="KW-0812">Transmembrane</keyword>
<evidence type="ECO:0000313" key="9">
    <source>
        <dbReference type="EMBL" id="SFQ38517.1"/>
    </source>
</evidence>
<evidence type="ECO:0000256" key="7">
    <source>
        <dbReference type="RuleBase" id="RU363032"/>
    </source>
</evidence>
<proteinExistence type="inferred from homology"/>
<keyword evidence="2 7" id="KW-0813">Transport</keyword>
<dbReference type="GO" id="GO:0005886">
    <property type="term" value="C:plasma membrane"/>
    <property type="evidence" value="ECO:0007669"/>
    <property type="project" value="UniProtKB-SubCell"/>
</dbReference>
<comment type="subcellular location">
    <subcellularLocation>
        <location evidence="1 7">Cell membrane</location>
        <topology evidence="1 7">Multi-pass membrane protein</topology>
    </subcellularLocation>
</comment>
<dbReference type="OrthoDB" id="9773683at2"/>
<dbReference type="Pfam" id="PF00528">
    <property type="entry name" value="BPD_transp_1"/>
    <property type="match status" value="1"/>
</dbReference>
<evidence type="ECO:0000256" key="5">
    <source>
        <dbReference type="ARBA" id="ARBA00022989"/>
    </source>
</evidence>
<dbReference type="RefSeq" id="WP_092480778.1">
    <property type="nucleotide sequence ID" value="NZ_FOXW01000006.1"/>
</dbReference>
<dbReference type="SUPFAM" id="SSF161098">
    <property type="entry name" value="MetI-like"/>
    <property type="match status" value="1"/>
</dbReference>
<dbReference type="InterPro" id="IPR035906">
    <property type="entry name" value="MetI-like_sf"/>
</dbReference>
<keyword evidence="5 7" id="KW-1133">Transmembrane helix</keyword>
<evidence type="ECO:0000259" key="8">
    <source>
        <dbReference type="PROSITE" id="PS50928"/>
    </source>
</evidence>
<dbReference type="STRING" id="82801.SAMN04488506_1743"/>
<name>A0A1I5Y3J4_9LACT</name>
<evidence type="ECO:0000313" key="10">
    <source>
        <dbReference type="Proteomes" id="UP000199136"/>
    </source>
</evidence>
<dbReference type="Proteomes" id="UP000199136">
    <property type="component" value="Unassembled WGS sequence"/>
</dbReference>
<dbReference type="InterPro" id="IPR000515">
    <property type="entry name" value="MetI-like"/>
</dbReference>
<dbReference type="InterPro" id="IPR045621">
    <property type="entry name" value="BPD_transp_1_N"/>
</dbReference>
<feature type="transmembrane region" description="Helical" evidence="7">
    <location>
        <begin position="179"/>
        <end position="199"/>
    </location>
</feature>
<keyword evidence="10" id="KW-1185">Reference proteome</keyword>
<dbReference type="PROSITE" id="PS50928">
    <property type="entry name" value="ABC_TM1"/>
    <property type="match status" value="1"/>
</dbReference>
<reference evidence="9 10" key="1">
    <citation type="submission" date="2016-10" db="EMBL/GenBank/DDBJ databases">
        <authorList>
            <person name="de Groot N.N."/>
        </authorList>
    </citation>
    <scope>NUCLEOTIDE SEQUENCE [LARGE SCALE GENOMIC DNA]</scope>
    <source>
        <strain evidence="9 10">DSM 20581</strain>
    </source>
</reference>
<evidence type="ECO:0000256" key="6">
    <source>
        <dbReference type="ARBA" id="ARBA00023136"/>
    </source>
</evidence>
<organism evidence="9 10">
    <name type="scientific">Desemzia incerta</name>
    <dbReference type="NCBI Taxonomy" id="82801"/>
    <lineage>
        <taxon>Bacteria</taxon>
        <taxon>Bacillati</taxon>
        <taxon>Bacillota</taxon>
        <taxon>Bacilli</taxon>
        <taxon>Lactobacillales</taxon>
        <taxon>Carnobacteriaceae</taxon>
        <taxon>Desemzia</taxon>
    </lineage>
</organism>
<dbReference type="PANTHER" id="PTHR43163">
    <property type="entry name" value="DIPEPTIDE TRANSPORT SYSTEM PERMEASE PROTEIN DPPB-RELATED"/>
    <property type="match status" value="1"/>
</dbReference>
<feature type="transmembrane region" description="Helical" evidence="7">
    <location>
        <begin position="131"/>
        <end position="159"/>
    </location>
</feature>
<dbReference type="PANTHER" id="PTHR43163:SF6">
    <property type="entry name" value="DIPEPTIDE TRANSPORT SYSTEM PERMEASE PROTEIN DPPB-RELATED"/>
    <property type="match status" value="1"/>
</dbReference>
<dbReference type="EMBL" id="FOXW01000006">
    <property type="protein sequence ID" value="SFQ38517.1"/>
    <property type="molecule type" value="Genomic_DNA"/>
</dbReference>
<dbReference type="GO" id="GO:0055085">
    <property type="term" value="P:transmembrane transport"/>
    <property type="evidence" value="ECO:0007669"/>
    <property type="project" value="InterPro"/>
</dbReference>
<evidence type="ECO:0000256" key="1">
    <source>
        <dbReference type="ARBA" id="ARBA00004651"/>
    </source>
</evidence>
<keyword evidence="3" id="KW-1003">Cell membrane</keyword>
<keyword evidence="6 7" id="KW-0472">Membrane</keyword>
<comment type="similarity">
    <text evidence="7">Belongs to the binding-protein-dependent transport system permease family.</text>
</comment>
<feature type="transmembrane region" description="Helical" evidence="7">
    <location>
        <begin position="9"/>
        <end position="29"/>
    </location>
</feature>
<evidence type="ECO:0000256" key="3">
    <source>
        <dbReference type="ARBA" id="ARBA00022475"/>
    </source>
</evidence>
<feature type="domain" description="ABC transmembrane type-1" evidence="8">
    <location>
        <begin position="95"/>
        <end position="302"/>
    </location>
</feature>
<dbReference type="CDD" id="cd06261">
    <property type="entry name" value="TM_PBP2"/>
    <property type="match status" value="1"/>
</dbReference>
<feature type="transmembrane region" description="Helical" evidence="7">
    <location>
        <begin position="283"/>
        <end position="309"/>
    </location>
</feature>
<sequence>MKKYLVKRFLVGMMVLLLITFLSFLIINFSPGDPATLYVSSDATDAQLEQTRENLGLNEPLLVRYGYWLKNFIQGDLGISFATRQPVANMILERASPTFLLMGTSLIVAYLIAIPLGVYSAVNQKSWIDYFITGTSFLGVSIPNFFLGLMFIYVFAVQLEWFPTGGMQELGSDGGFMERIHHLILPVLVIGTTISANMIRYVRSSMIEVFGENYLRTAKAKGLKPQKIIFRHGVRNALIPIITIIGTDIPKLIGGAIVTEQIFQWPGLGALTISSIQARDYNVLMAITLLSAVAVLFANILTDVFYAAADPRIRLSEN</sequence>
<dbReference type="Pfam" id="PF19300">
    <property type="entry name" value="BPD_transp_1_N"/>
    <property type="match status" value="1"/>
</dbReference>